<feature type="region of interest" description="Disordered" evidence="1">
    <location>
        <begin position="33"/>
        <end position="65"/>
    </location>
</feature>
<dbReference type="OrthoDB" id="7437848at2759"/>
<dbReference type="EMBL" id="LR824012">
    <property type="protein sequence ID" value="CAH0628659.1"/>
    <property type="molecule type" value="Genomic_DNA"/>
</dbReference>
<gene>
    <name evidence="3" type="ORF">CINC_LOCUS12934</name>
</gene>
<keyword evidence="4" id="KW-1185">Reference proteome</keyword>
<evidence type="ECO:0000313" key="3">
    <source>
        <dbReference type="EMBL" id="CAH0628659.1"/>
    </source>
</evidence>
<reference evidence="3" key="1">
    <citation type="submission" date="2021-12" db="EMBL/GenBank/DDBJ databases">
        <authorList>
            <person name="King R."/>
        </authorList>
    </citation>
    <scope>NUCLEOTIDE SEQUENCE</scope>
</reference>
<evidence type="ECO:0000256" key="1">
    <source>
        <dbReference type="SAM" id="MobiDB-lite"/>
    </source>
</evidence>
<organism evidence="3 4">
    <name type="scientific">Chrysodeixis includens</name>
    <name type="common">Soybean looper</name>
    <name type="synonym">Pseudoplusia includens</name>
    <dbReference type="NCBI Taxonomy" id="689277"/>
    <lineage>
        <taxon>Eukaryota</taxon>
        <taxon>Metazoa</taxon>
        <taxon>Ecdysozoa</taxon>
        <taxon>Arthropoda</taxon>
        <taxon>Hexapoda</taxon>
        <taxon>Insecta</taxon>
        <taxon>Pterygota</taxon>
        <taxon>Neoptera</taxon>
        <taxon>Endopterygota</taxon>
        <taxon>Lepidoptera</taxon>
        <taxon>Glossata</taxon>
        <taxon>Ditrysia</taxon>
        <taxon>Noctuoidea</taxon>
        <taxon>Noctuidae</taxon>
        <taxon>Plusiinae</taxon>
        <taxon>Chrysodeixis</taxon>
    </lineage>
</organism>
<name>A0A9P0G0R8_CHRIL</name>
<sequence>MTALPIVFALLAVGKIHCRGIDVSQVSNFRPSVPVTDQRIPHREYSEPRTPQPPRLYTNAPRPPTRQHPQIYDGSVNLNLPQLTVTEKQQKRKLYVNMNRPLDNTVNDTFEQKNSEDLNYNKTFETNDNIFTSKPAKVSVDSEMANSNTMKTALISENEIEVPPRSSFVGDECPKGYVKVQGQCVKAD</sequence>
<feature type="signal peptide" evidence="2">
    <location>
        <begin position="1"/>
        <end position="18"/>
    </location>
</feature>
<accession>A0A9P0G0R8</accession>
<dbReference type="AlphaFoldDB" id="A0A9P0G0R8"/>
<protein>
    <submittedName>
        <fullName evidence="3">Uncharacterized protein</fullName>
    </submittedName>
</protein>
<proteinExistence type="predicted"/>
<feature type="chain" id="PRO_5040236623" evidence="2">
    <location>
        <begin position="19"/>
        <end position="188"/>
    </location>
</feature>
<keyword evidence="2" id="KW-0732">Signal</keyword>
<dbReference type="Proteomes" id="UP001154114">
    <property type="component" value="Chromosome 9"/>
</dbReference>
<evidence type="ECO:0000313" key="4">
    <source>
        <dbReference type="Proteomes" id="UP001154114"/>
    </source>
</evidence>
<evidence type="ECO:0000256" key="2">
    <source>
        <dbReference type="SAM" id="SignalP"/>
    </source>
</evidence>